<dbReference type="PROSITE" id="PS01071">
    <property type="entry name" value="GRPE"/>
    <property type="match status" value="1"/>
</dbReference>
<evidence type="ECO:0000256" key="5">
    <source>
        <dbReference type="ARBA" id="ARBA00023016"/>
    </source>
</evidence>
<evidence type="ECO:0000256" key="3">
    <source>
        <dbReference type="ARBA" id="ARBA00011738"/>
    </source>
</evidence>
<protein>
    <recommendedName>
        <fullName evidence="8 10">Protein GrpE</fullName>
    </recommendedName>
    <alternativeName>
        <fullName evidence="9 10">HSP-70 cofactor</fullName>
    </alternativeName>
</protein>
<sequence>MDEENIDDLKQSYIDDNVDENIENSDEKESVTESIEELKAKNKELEEKFLRANAEFVNMQRRLEKQKADSIAYATQSFARDLLSVIDSLDLSIKNEEISLEDLKNGINITVDQFNKVFERAGITEIECEGEFDPNFHEAVIKVESEDKKSGEIVQVLQKGYKIKDRVLRAAMVSVAK</sequence>
<dbReference type="Gene3D" id="3.90.20.20">
    <property type="match status" value="1"/>
</dbReference>
<keyword evidence="6 10" id="KW-0143">Chaperone</keyword>
<dbReference type="PANTHER" id="PTHR21237:SF23">
    <property type="entry name" value="GRPE PROTEIN HOMOLOG, MITOCHONDRIAL"/>
    <property type="match status" value="1"/>
</dbReference>
<dbReference type="GO" id="GO:0051087">
    <property type="term" value="F:protein-folding chaperone binding"/>
    <property type="evidence" value="ECO:0007669"/>
    <property type="project" value="InterPro"/>
</dbReference>
<dbReference type="InterPro" id="IPR009012">
    <property type="entry name" value="GrpE_head"/>
</dbReference>
<name>A0A6S6S7V8_9BACT</name>
<dbReference type="CDD" id="cd00446">
    <property type="entry name" value="GrpE"/>
    <property type="match status" value="1"/>
</dbReference>
<evidence type="ECO:0000256" key="10">
    <source>
        <dbReference type="HAMAP-Rule" id="MF_01151"/>
    </source>
</evidence>
<dbReference type="InterPro" id="IPR013805">
    <property type="entry name" value="GrpE_CC"/>
</dbReference>
<feature type="region of interest" description="Disordered" evidence="13">
    <location>
        <begin position="1"/>
        <end position="33"/>
    </location>
</feature>
<keyword evidence="4 10" id="KW-0963">Cytoplasm</keyword>
<dbReference type="PRINTS" id="PR00773">
    <property type="entry name" value="GRPEPROTEIN"/>
</dbReference>
<dbReference type="GO" id="GO:0005829">
    <property type="term" value="C:cytosol"/>
    <property type="evidence" value="ECO:0007669"/>
    <property type="project" value="TreeGrafter"/>
</dbReference>
<dbReference type="SUPFAM" id="SSF51064">
    <property type="entry name" value="Head domain of nucleotide exchange factor GrpE"/>
    <property type="match status" value="1"/>
</dbReference>
<dbReference type="GO" id="GO:0006457">
    <property type="term" value="P:protein folding"/>
    <property type="evidence" value="ECO:0007669"/>
    <property type="project" value="InterPro"/>
</dbReference>
<gene>
    <name evidence="10" type="primary">grpE</name>
    <name evidence="14" type="ORF">HELGO_WM13533</name>
</gene>
<evidence type="ECO:0000313" key="14">
    <source>
        <dbReference type="EMBL" id="CAA6805862.1"/>
    </source>
</evidence>
<dbReference type="InterPro" id="IPR000740">
    <property type="entry name" value="GrpE"/>
</dbReference>
<evidence type="ECO:0000256" key="8">
    <source>
        <dbReference type="ARBA" id="ARBA00072274"/>
    </source>
</evidence>
<organism evidence="14">
    <name type="scientific">uncultured Campylobacterales bacterium</name>
    <dbReference type="NCBI Taxonomy" id="352960"/>
    <lineage>
        <taxon>Bacteria</taxon>
        <taxon>Pseudomonadati</taxon>
        <taxon>Campylobacterota</taxon>
        <taxon>Epsilonproteobacteria</taxon>
        <taxon>Campylobacterales</taxon>
        <taxon>environmental samples</taxon>
    </lineage>
</organism>
<dbReference type="FunFam" id="2.30.22.10:FF:000001">
    <property type="entry name" value="Protein GrpE"/>
    <property type="match status" value="1"/>
</dbReference>
<comment type="subunit">
    <text evidence="3 10">Homodimer.</text>
</comment>
<dbReference type="SUPFAM" id="SSF58014">
    <property type="entry name" value="Coiled-coil domain of nucleotide exchange factor GrpE"/>
    <property type="match status" value="1"/>
</dbReference>
<comment type="function">
    <text evidence="7 10 11">Participates actively in the response to hyperosmotic and heat shock by preventing the aggregation of stress-denatured proteins, in association with DnaK and GrpE. It is the nucleotide exchange factor for DnaK and may function as a thermosensor. Unfolded proteins bind initially to DnaJ; upon interaction with the DnaJ-bound protein, DnaK hydrolyzes its bound ATP, resulting in the formation of a stable complex. GrpE releases ADP from DnaK; ATP binding to DnaK triggers the release of the substrate protein, thus completing the reaction cycle. Several rounds of ATP-dependent interactions between DnaJ, DnaK and GrpE are required for fully efficient folding.</text>
</comment>
<accession>A0A6S6S7V8</accession>
<evidence type="ECO:0000256" key="2">
    <source>
        <dbReference type="ARBA" id="ARBA00009054"/>
    </source>
</evidence>
<keyword evidence="5 10" id="KW-0346">Stress response</keyword>
<dbReference type="GO" id="GO:0042803">
    <property type="term" value="F:protein homodimerization activity"/>
    <property type="evidence" value="ECO:0007669"/>
    <property type="project" value="InterPro"/>
</dbReference>
<evidence type="ECO:0000256" key="4">
    <source>
        <dbReference type="ARBA" id="ARBA00022490"/>
    </source>
</evidence>
<comment type="subcellular location">
    <subcellularLocation>
        <location evidence="1 10">Cytoplasm</location>
    </subcellularLocation>
</comment>
<dbReference type="Pfam" id="PF01025">
    <property type="entry name" value="GrpE"/>
    <property type="match status" value="1"/>
</dbReference>
<reference evidence="14" key="1">
    <citation type="submission" date="2020-01" db="EMBL/GenBank/DDBJ databases">
        <authorList>
            <person name="Meier V. D."/>
            <person name="Meier V D."/>
        </authorList>
    </citation>
    <scope>NUCLEOTIDE SEQUENCE</scope>
    <source>
        <strain evidence="14">HLG_WM_MAG_12</strain>
    </source>
</reference>
<comment type="similarity">
    <text evidence="2 10 12">Belongs to the GrpE family.</text>
</comment>
<evidence type="ECO:0000256" key="7">
    <source>
        <dbReference type="ARBA" id="ARBA00053401"/>
    </source>
</evidence>
<proteinExistence type="inferred from homology"/>
<dbReference type="PANTHER" id="PTHR21237">
    <property type="entry name" value="GRPE PROTEIN"/>
    <property type="match status" value="1"/>
</dbReference>
<dbReference type="Gene3D" id="2.30.22.10">
    <property type="entry name" value="Head domain of nucleotide exchange factor GrpE"/>
    <property type="match status" value="1"/>
</dbReference>
<dbReference type="HAMAP" id="MF_01151">
    <property type="entry name" value="GrpE"/>
    <property type="match status" value="1"/>
</dbReference>
<evidence type="ECO:0000256" key="13">
    <source>
        <dbReference type="SAM" id="MobiDB-lite"/>
    </source>
</evidence>
<evidence type="ECO:0000256" key="12">
    <source>
        <dbReference type="RuleBase" id="RU004478"/>
    </source>
</evidence>
<dbReference type="GO" id="GO:0051082">
    <property type="term" value="F:unfolded protein binding"/>
    <property type="evidence" value="ECO:0007669"/>
    <property type="project" value="TreeGrafter"/>
</dbReference>
<evidence type="ECO:0000256" key="6">
    <source>
        <dbReference type="ARBA" id="ARBA00023186"/>
    </source>
</evidence>
<evidence type="ECO:0000256" key="9">
    <source>
        <dbReference type="ARBA" id="ARBA00076414"/>
    </source>
</evidence>
<dbReference type="GO" id="GO:0000774">
    <property type="term" value="F:adenyl-nucleotide exchange factor activity"/>
    <property type="evidence" value="ECO:0007669"/>
    <property type="project" value="InterPro"/>
</dbReference>
<dbReference type="NCBIfam" id="NF010738">
    <property type="entry name" value="PRK14140.1"/>
    <property type="match status" value="1"/>
</dbReference>
<evidence type="ECO:0000256" key="1">
    <source>
        <dbReference type="ARBA" id="ARBA00004496"/>
    </source>
</evidence>
<dbReference type="EMBL" id="CACVAW010000020">
    <property type="protein sequence ID" value="CAA6805862.1"/>
    <property type="molecule type" value="Genomic_DNA"/>
</dbReference>
<dbReference type="AlphaFoldDB" id="A0A6S6S7V8"/>
<evidence type="ECO:0000256" key="11">
    <source>
        <dbReference type="RuleBase" id="RU000639"/>
    </source>
</evidence>